<dbReference type="GO" id="GO:0006281">
    <property type="term" value="P:DNA repair"/>
    <property type="evidence" value="ECO:0007669"/>
    <property type="project" value="UniProtKB-KW"/>
</dbReference>
<dbReference type="EC" id="3.2.2.27" evidence="3"/>
<protein>
    <recommendedName>
        <fullName evidence="4">Type-4 uracil-DNA glycosylase</fullName>
        <ecNumber evidence="3">3.2.2.27</ecNumber>
    </recommendedName>
</protein>
<dbReference type="Pfam" id="PF03167">
    <property type="entry name" value="UDG"/>
    <property type="match status" value="1"/>
</dbReference>
<reference evidence="14" key="1">
    <citation type="submission" date="2017-09" db="EMBL/GenBank/DDBJ databases">
        <title>Depth-based differentiation of microbial function through sediment-hosted aquifers and enrichment of novel symbionts in the deep terrestrial subsurface.</title>
        <authorList>
            <person name="Probst A.J."/>
            <person name="Ladd B."/>
            <person name="Jarett J.K."/>
            <person name="Geller-Mcgrath D.E."/>
            <person name="Sieber C.M.K."/>
            <person name="Emerson J.B."/>
            <person name="Anantharaman K."/>
            <person name="Thomas B.C."/>
            <person name="Malmstrom R."/>
            <person name="Stieglmeier M."/>
            <person name="Klingl A."/>
            <person name="Woyke T."/>
            <person name="Ryan C.M."/>
            <person name="Banfield J.F."/>
        </authorList>
    </citation>
    <scope>NUCLEOTIDE SEQUENCE [LARGE SCALE GENOMIC DNA]</scope>
</reference>
<comment type="catalytic activity">
    <reaction evidence="1">
        <text>Hydrolyzes single-stranded DNA or mismatched double-stranded DNA and polynucleotides, releasing free uracil.</text>
        <dbReference type="EC" id="3.2.2.27"/>
    </reaction>
</comment>
<evidence type="ECO:0000256" key="6">
    <source>
        <dbReference type="ARBA" id="ARBA00022723"/>
    </source>
</evidence>
<name>A0A2M7R6G2_9BACT</name>
<dbReference type="GO" id="GO:0004844">
    <property type="term" value="F:uracil DNA N-glycosylase activity"/>
    <property type="evidence" value="ECO:0007669"/>
    <property type="project" value="UniProtKB-EC"/>
</dbReference>
<proteinExistence type="inferred from homology"/>
<organism evidence="13 14">
    <name type="scientific">Candidatus Nealsonbacteria bacterium CG_4_10_14_0_8_um_filter_37_14</name>
    <dbReference type="NCBI Taxonomy" id="1974684"/>
    <lineage>
        <taxon>Bacteria</taxon>
        <taxon>Candidatus Nealsoniibacteriota</taxon>
    </lineage>
</organism>
<keyword evidence="9" id="KW-0408">Iron</keyword>
<evidence type="ECO:0000256" key="2">
    <source>
        <dbReference type="ARBA" id="ARBA00006521"/>
    </source>
</evidence>
<dbReference type="AlphaFoldDB" id="A0A2M7R6G2"/>
<dbReference type="GO" id="GO:0051539">
    <property type="term" value="F:4 iron, 4 sulfur cluster binding"/>
    <property type="evidence" value="ECO:0007669"/>
    <property type="project" value="UniProtKB-KW"/>
</dbReference>
<dbReference type="SUPFAM" id="SSF52141">
    <property type="entry name" value="Uracil-DNA glycosylase-like"/>
    <property type="match status" value="1"/>
</dbReference>
<keyword evidence="8" id="KW-0378">Hydrolase</keyword>
<dbReference type="Gene3D" id="3.40.470.10">
    <property type="entry name" value="Uracil-DNA glycosylase-like domain"/>
    <property type="match status" value="1"/>
</dbReference>
<evidence type="ECO:0000256" key="11">
    <source>
        <dbReference type="ARBA" id="ARBA00023204"/>
    </source>
</evidence>
<evidence type="ECO:0000256" key="7">
    <source>
        <dbReference type="ARBA" id="ARBA00022763"/>
    </source>
</evidence>
<evidence type="ECO:0000256" key="4">
    <source>
        <dbReference type="ARBA" id="ARBA00019403"/>
    </source>
</evidence>
<evidence type="ECO:0000256" key="10">
    <source>
        <dbReference type="ARBA" id="ARBA00023014"/>
    </source>
</evidence>
<dbReference type="GO" id="GO:0046872">
    <property type="term" value="F:metal ion binding"/>
    <property type="evidence" value="ECO:0007669"/>
    <property type="project" value="UniProtKB-KW"/>
</dbReference>
<evidence type="ECO:0000313" key="13">
    <source>
        <dbReference type="EMBL" id="PIY88412.1"/>
    </source>
</evidence>
<gene>
    <name evidence="13" type="ORF">COY73_04010</name>
</gene>
<dbReference type="SMART" id="SM00987">
    <property type="entry name" value="UreE_C"/>
    <property type="match status" value="1"/>
</dbReference>
<dbReference type="SMART" id="SM00986">
    <property type="entry name" value="UDG"/>
    <property type="match status" value="1"/>
</dbReference>
<dbReference type="CDD" id="cd10030">
    <property type="entry name" value="UDG-F4_TTUDGA_SPO1dp_like"/>
    <property type="match status" value="1"/>
</dbReference>
<dbReference type="InterPro" id="IPR036895">
    <property type="entry name" value="Uracil-DNA_glycosylase-like_sf"/>
</dbReference>
<keyword evidence="6" id="KW-0479">Metal-binding</keyword>
<keyword evidence="7" id="KW-0227">DNA damage</keyword>
<sequence length="200" mass="22411">MNTLENIKTEILNCKKCSLYKERLKTVFGEGNPKAKIVLTGEAPGASEDKRGLPFCGAAGKILDELLESAGIKRKEVYITNILKCHPPGNRGPRKKEIKACAPYLDRQIEVIKPKTICTLGNYSTKYIFEKYGLKNEIQGISKIHGKVYPVKFKKVYALPSGIEQFKGVKIIPLYHPAAALHNPNLKELLKKDFLTLKEL</sequence>
<dbReference type="NCBIfam" id="TIGR00758">
    <property type="entry name" value="UDG_fam4"/>
    <property type="match status" value="1"/>
</dbReference>
<evidence type="ECO:0000256" key="8">
    <source>
        <dbReference type="ARBA" id="ARBA00022801"/>
    </source>
</evidence>
<evidence type="ECO:0000259" key="12">
    <source>
        <dbReference type="SMART" id="SM00986"/>
    </source>
</evidence>
<evidence type="ECO:0000313" key="14">
    <source>
        <dbReference type="Proteomes" id="UP000230767"/>
    </source>
</evidence>
<accession>A0A2M7R6G2</accession>
<dbReference type="InterPro" id="IPR051536">
    <property type="entry name" value="UDG_Type-4/5"/>
</dbReference>
<dbReference type="PANTHER" id="PTHR33693:SF1">
    <property type="entry name" value="TYPE-4 URACIL-DNA GLYCOSYLASE"/>
    <property type="match status" value="1"/>
</dbReference>
<dbReference type="Proteomes" id="UP000230767">
    <property type="component" value="Unassembled WGS sequence"/>
</dbReference>
<comment type="caution">
    <text evidence="13">The sequence shown here is derived from an EMBL/GenBank/DDBJ whole genome shotgun (WGS) entry which is preliminary data.</text>
</comment>
<evidence type="ECO:0000256" key="5">
    <source>
        <dbReference type="ARBA" id="ARBA00022485"/>
    </source>
</evidence>
<keyword evidence="11" id="KW-0234">DNA repair</keyword>
<comment type="similarity">
    <text evidence="2">Belongs to the uracil-DNA glycosylase (UDG) superfamily. Type 4 (UDGa) family.</text>
</comment>
<dbReference type="InterPro" id="IPR005122">
    <property type="entry name" value="Uracil-DNA_glycosylase-like"/>
</dbReference>
<dbReference type="InterPro" id="IPR005273">
    <property type="entry name" value="Ura-DNA_glyco_family4"/>
</dbReference>
<keyword evidence="10" id="KW-0411">Iron-sulfur</keyword>
<evidence type="ECO:0000256" key="3">
    <source>
        <dbReference type="ARBA" id="ARBA00012030"/>
    </source>
</evidence>
<evidence type="ECO:0000256" key="1">
    <source>
        <dbReference type="ARBA" id="ARBA00001400"/>
    </source>
</evidence>
<feature type="domain" description="Uracil-DNA glycosylase-like" evidence="12">
    <location>
        <begin position="28"/>
        <end position="195"/>
    </location>
</feature>
<dbReference type="EMBL" id="PFLW01000094">
    <property type="protein sequence ID" value="PIY88412.1"/>
    <property type="molecule type" value="Genomic_DNA"/>
</dbReference>
<dbReference type="PANTHER" id="PTHR33693">
    <property type="entry name" value="TYPE-5 URACIL-DNA GLYCOSYLASE"/>
    <property type="match status" value="1"/>
</dbReference>
<evidence type="ECO:0000256" key="9">
    <source>
        <dbReference type="ARBA" id="ARBA00023004"/>
    </source>
</evidence>
<keyword evidence="5" id="KW-0004">4Fe-4S</keyword>